<protein>
    <submittedName>
        <fullName evidence="1">Uncharacterized protein</fullName>
    </submittedName>
</protein>
<reference evidence="1" key="2">
    <citation type="journal article" date="2015" name="Fish Shellfish Immunol.">
        <title>Early steps in the European eel (Anguilla anguilla)-Vibrio vulnificus interaction in the gills: Role of the RtxA13 toxin.</title>
        <authorList>
            <person name="Callol A."/>
            <person name="Pajuelo D."/>
            <person name="Ebbesson L."/>
            <person name="Teles M."/>
            <person name="MacKenzie S."/>
            <person name="Amaro C."/>
        </authorList>
    </citation>
    <scope>NUCLEOTIDE SEQUENCE</scope>
</reference>
<dbReference type="EMBL" id="GBXM01013175">
    <property type="protein sequence ID" value="JAH95402.1"/>
    <property type="molecule type" value="Transcribed_RNA"/>
</dbReference>
<reference evidence="1" key="1">
    <citation type="submission" date="2014-11" db="EMBL/GenBank/DDBJ databases">
        <authorList>
            <person name="Amaro Gonzalez C."/>
        </authorList>
    </citation>
    <scope>NUCLEOTIDE SEQUENCE</scope>
</reference>
<dbReference type="AlphaFoldDB" id="A0A0E9WY50"/>
<organism evidence="1">
    <name type="scientific">Anguilla anguilla</name>
    <name type="common">European freshwater eel</name>
    <name type="synonym">Muraena anguilla</name>
    <dbReference type="NCBI Taxonomy" id="7936"/>
    <lineage>
        <taxon>Eukaryota</taxon>
        <taxon>Metazoa</taxon>
        <taxon>Chordata</taxon>
        <taxon>Craniata</taxon>
        <taxon>Vertebrata</taxon>
        <taxon>Euteleostomi</taxon>
        <taxon>Actinopterygii</taxon>
        <taxon>Neopterygii</taxon>
        <taxon>Teleostei</taxon>
        <taxon>Anguilliformes</taxon>
        <taxon>Anguillidae</taxon>
        <taxon>Anguilla</taxon>
    </lineage>
</organism>
<sequence length="59" mass="7004">MPFQYLRAECKADLLLTPMFFLPSLSLYKKASQKYFHTHFKDLTLLHSNFTAAVFNYRV</sequence>
<evidence type="ECO:0000313" key="1">
    <source>
        <dbReference type="EMBL" id="JAH95402.1"/>
    </source>
</evidence>
<accession>A0A0E9WY50</accession>
<proteinExistence type="predicted"/>
<name>A0A0E9WY50_ANGAN</name>